<dbReference type="InterPro" id="IPR003593">
    <property type="entry name" value="AAA+_ATPase"/>
</dbReference>
<keyword evidence="8" id="KW-1185">Reference proteome</keyword>
<protein>
    <submittedName>
        <fullName evidence="7">ABC transporter ATP-binding protein</fullName>
    </submittedName>
</protein>
<dbReference type="InterPro" id="IPR027417">
    <property type="entry name" value="P-loop_NTPase"/>
</dbReference>
<dbReference type="Gene3D" id="3.40.50.300">
    <property type="entry name" value="P-loop containing nucleotide triphosphate hydrolases"/>
    <property type="match status" value="1"/>
</dbReference>
<evidence type="ECO:0000256" key="4">
    <source>
        <dbReference type="ARBA" id="ARBA00022840"/>
    </source>
</evidence>
<dbReference type="Pfam" id="PF00005">
    <property type="entry name" value="ABC_tran"/>
    <property type="match status" value="1"/>
</dbReference>
<dbReference type="PROSITE" id="PS50893">
    <property type="entry name" value="ABC_TRANSPORTER_2"/>
    <property type="match status" value="1"/>
</dbReference>
<dbReference type="GO" id="GO:0005524">
    <property type="term" value="F:ATP binding"/>
    <property type="evidence" value="ECO:0007669"/>
    <property type="project" value="UniProtKB-KW"/>
</dbReference>
<evidence type="ECO:0000256" key="2">
    <source>
        <dbReference type="ARBA" id="ARBA00022448"/>
    </source>
</evidence>
<dbReference type="AlphaFoldDB" id="A0A8T8WG62"/>
<comment type="similarity">
    <text evidence="1">Belongs to the ABC transporter superfamily.</text>
</comment>
<dbReference type="EMBL" id="CP081958">
    <property type="protein sequence ID" value="QZP38733.1"/>
    <property type="molecule type" value="Genomic_DNA"/>
</dbReference>
<dbReference type="InterPro" id="IPR017871">
    <property type="entry name" value="ABC_transporter-like_CS"/>
</dbReference>
<dbReference type="KEGG" id="hmp:K6T50_06230"/>
<dbReference type="InterPro" id="IPR050763">
    <property type="entry name" value="ABC_transporter_ATP-binding"/>
</dbReference>
<dbReference type="PANTHER" id="PTHR42711:SF5">
    <property type="entry name" value="ABC TRANSPORTER ATP-BINDING PROTEIN NATA"/>
    <property type="match status" value="1"/>
</dbReference>
<keyword evidence="3" id="KW-0547">Nucleotide-binding</keyword>
<keyword evidence="2" id="KW-0813">Transport</keyword>
<evidence type="ECO:0000256" key="5">
    <source>
        <dbReference type="SAM" id="MobiDB-lite"/>
    </source>
</evidence>
<evidence type="ECO:0000256" key="3">
    <source>
        <dbReference type="ARBA" id="ARBA00022741"/>
    </source>
</evidence>
<evidence type="ECO:0000313" key="7">
    <source>
        <dbReference type="EMBL" id="QZP38733.1"/>
    </source>
</evidence>
<dbReference type="InterPro" id="IPR003439">
    <property type="entry name" value="ABC_transporter-like_ATP-bd"/>
</dbReference>
<dbReference type="GeneID" id="67177722"/>
<evidence type="ECO:0000256" key="1">
    <source>
        <dbReference type="ARBA" id="ARBA00005417"/>
    </source>
</evidence>
<organism evidence="7 8">
    <name type="scientific">Halobaculum magnesiiphilum</name>
    <dbReference type="NCBI Taxonomy" id="1017351"/>
    <lineage>
        <taxon>Archaea</taxon>
        <taxon>Methanobacteriati</taxon>
        <taxon>Methanobacteriota</taxon>
        <taxon>Stenosarchaea group</taxon>
        <taxon>Halobacteria</taxon>
        <taxon>Halobacteriales</taxon>
        <taxon>Haloferacaceae</taxon>
        <taxon>Halobaculum</taxon>
    </lineage>
</organism>
<proteinExistence type="inferred from homology"/>
<name>A0A8T8WG62_9EURY</name>
<dbReference type="RefSeq" id="WP_222608532.1">
    <property type="nucleotide sequence ID" value="NZ_CP081958.1"/>
</dbReference>
<feature type="compositionally biased region" description="Low complexity" evidence="5">
    <location>
        <begin position="313"/>
        <end position="345"/>
    </location>
</feature>
<evidence type="ECO:0000259" key="6">
    <source>
        <dbReference type="PROSITE" id="PS50893"/>
    </source>
</evidence>
<dbReference type="PANTHER" id="PTHR42711">
    <property type="entry name" value="ABC TRANSPORTER ATP-BINDING PROTEIN"/>
    <property type="match status" value="1"/>
</dbReference>
<keyword evidence="4 7" id="KW-0067">ATP-binding</keyword>
<dbReference type="GO" id="GO:0016887">
    <property type="term" value="F:ATP hydrolysis activity"/>
    <property type="evidence" value="ECO:0007669"/>
    <property type="project" value="InterPro"/>
</dbReference>
<accession>A0A8T8WG62</accession>
<dbReference type="CDD" id="cd03230">
    <property type="entry name" value="ABC_DR_subfamily_A"/>
    <property type="match status" value="1"/>
</dbReference>
<feature type="region of interest" description="Disordered" evidence="5">
    <location>
        <begin position="304"/>
        <end position="345"/>
    </location>
</feature>
<evidence type="ECO:0000313" key="8">
    <source>
        <dbReference type="Proteomes" id="UP000826254"/>
    </source>
</evidence>
<dbReference type="SUPFAM" id="SSF52540">
    <property type="entry name" value="P-loop containing nucleoside triphosphate hydrolases"/>
    <property type="match status" value="1"/>
</dbReference>
<feature type="domain" description="ABC transporter" evidence="6">
    <location>
        <begin position="7"/>
        <end position="230"/>
    </location>
</feature>
<gene>
    <name evidence="7" type="ORF">K6T50_06230</name>
</gene>
<reference evidence="7 8" key="1">
    <citation type="journal article" date="2021" name="Int. J. Syst. Evol. Microbiol.">
        <title>Halobaculum halophilum sp. nov. and Halobaculum salinum sp. nov., isolated from salt lake and saline soil.</title>
        <authorList>
            <person name="Cui H.L."/>
            <person name="Shi X.W."/>
            <person name="Yin X.M."/>
            <person name="Yang X.Y."/>
            <person name="Hou J."/>
            <person name="Zhu L."/>
        </authorList>
    </citation>
    <scope>NUCLEOTIDE SEQUENCE [LARGE SCALE GENOMIC DNA]</scope>
    <source>
        <strain evidence="7 8">NBRC 109044</strain>
    </source>
</reference>
<dbReference type="Proteomes" id="UP000826254">
    <property type="component" value="Chromosome"/>
</dbReference>
<sequence length="345" mass="35203">MNDATVVRAVDARKSYDGTVALDGVSLDVHEGEVFGLIGPNGAGKTTLVRALTGTASAEGTLELFGDPAGDSDRSRVGLLPQEFGPPERLTARELVAYYAGLYDESRPVDDVLADVGLADDADADTWYENLSGGQKRRACVATALVNDPDVLFLDEPTTGIDPAGRRALWGLIESLADGGVTVFLTSHSMEEVERLADRVGLLRDGELVAVGTPAELVADHGGPARLVVAGPVVEAGADPLREAGFTVEVGADELVLGDVSPADLADAVAALGDAGVGYESLTWTEPTLEDVYLRLTGEEFEGAATPGASAVEGTGADDAAAAGEEAAGGAAGDADPAATAEADR</sequence>
<dbReference type="SMART" id="SM00382">
    <property type="entry name" value="AAA"/>
    <property type="match status" value="1"/>
</dbReference>
<dbReference type="PROSITE" id="PS00211">
    <property type="entry name" value="ABC_TRANSPORTER_1"/>
    <property type="match status" value="1"/>
</dbReference>